<dbReference type="Gene3D" id="3.40.50.720">
    <property type="entry name" value="NAD(P)-binding Rossmann-like Domain"/>
    <property type="match status" value="1"/>
</dbReference>
<dbReference type="PANTHER" id="PTHR10953">
    <property type="entry name" value="UBIQUITIN-ACTIVATING ENZYME E1"/>
    <property type="match status" value="1"/>
</dbReference>
<accession>A0ABV8JZS5</accession>
<gene>
    <name evidence="2" type="ORF">ACFOZ8_08035</name>
</gene>
<dbReference type="Pfam" id="PF00899">
    <property type="entry name" value="ThiF"/>
    <property type="match status" value="1"/>
</dbReference>
<proteinExistence type="predicted"/>
<dbReference type="GO" id="GO:0016779">
    <property type="term" value="F:nucleotidyltransferase activity"/>
    <property type="evidence" value="ECO:0007669"/>
    <property type="project" value="UniProtKB-KW"/>
</dbReference>
<dbReference type="InterPro" id="IPR045886">
    <property type="entry name" value="ThiF/MoeB/HesA"/>
</dbReference>
<keyword evidence="2" id="KW-0548">Nucleotidyltransferase</keyword>
<sequence length="403" mass="42943">MRKPEEQPRWPDRYSRQTRFAPIGESGQRRLEQAGVLIVGCGALGASLAQHMARAGVGLVRIVDRDYVEPSNLQRQVLFDEQDALESLPKAVAAARKLRLINGEIEVDARVQDVTNANVGELLEGMDAVLDGTDNAAARLLLSEHGFRRGIPFFYGGVAGSQGMSASLVPGATACLRCLIGGGESDSGADTCDTIGVIAPAVEWVAALQAAEALKWLSGRREALRRTWLSGDLWHFRVRESALPSPAQGCDICGGAQAAAERGGDADNSRIRGRNAKGARDSRQAAFHLTSLSLNRSGPLAEGEPVHHGFRAQTAVLCGRDTVQVTMEEGIGLDLGEAEQWLAARGCEVTSNPYLVKAAMPEGEKLVLFPDGRILVQGTQDPARATALCGAYLTGMRAAAILR</sequence>
<evidence type="ECO:0000313" key="3">
    <source>
        <dbReference type="Proteomes" id="UP001595715"/>
    </source>
</evidence>
<feature type="domain" description="THIF-type NAD/FAD binding fold" evidence="1">
    <location>
        <begin position="14"/>
        <end position="250"/>
    </location>
</feature>
<evidence type="ECO:0000313" key="2">
    <source>
        <dbReference type="EMBL" id="MFC4099603.1"/>
    </source>
</evidence>
<name>A0ABV8JZS5_9BACL</name>
<dbReference type="CDD" id="cd00757">
    <property type="entry name" value="ThiF_MoeB_HesA_family"/>
    <property type="match status" value="1"/>
</dbReference>
<dbReference type="InterPro" id="IPR035985">
    <property type="entry name" value="Ubiquitin-activating_enz"/>
</dbReference>
<dbReference type="PANTHER" id="PTHR10953:SF102">
    <property type="entry name" value="ADENYLYLTRANSFERASE AND SULFURTRANSFERASE MOCS3"/>
    <property type="match status" value="1"/>
</dbReference>
<reference evidence="3" key="1">
    <citation type="journal article" date="2019" name="Int. J. Syst. Evol. Microbiol.">
        <title>The Global Catalogue of Microorganisms (GCM) 10K type strain sequencing project: providing services to taxonomists for standard genome sequencing and annotation.</title>
        <authorList>
            <consortium name="The Broad Institute Genomics Platform"/>
            <consortium name="The Broad Institute Genome Sequencing Center for Infectious Disease"/>
            <person name="Wu L."/>
            <person name="Ma J."/>
        </authorList>
    </citation>
    <scope>NUCLEOTIDE SEQUENCE [LARGE SCALE GENOMIC DNA]</scope>
    <source>
        <strain evidence="3">IBRC-M 10987</strain>
    </source>
</reference>
<dbReference type="InterPro" id="IPR000594">
    <property type="entry name" value="ThiF_NAD_FAD-bd"/>
</dbReference>
<comment type="caution">
    <text evidence="2">The sequence shown here is derived from an EMBL/GenBank/DDBJ whole genome shotgun (WGS) entry which is preliminary data.</text>
</comment>
<evidence type="ECO:0000259" key="1">
    <source>
        <dbReference type="Pfam" id="PF00899"/>
    </source>
</evidence>
<keyword evidence="2" id="KW-0808">Transferase</keyword>
<organism evidence="2 3">
    <name type="scientific">Paenibacillus xanthanilyticus</name>
    <dbReference type="NCBI Taxonomy" id="1783531"/>
    <lineage>
        <taxon>Bacteria</taxon>
        <taxon>Bacillati</taxon>
        <taxon>Bacillota</taxon>
        <taxon>Bacilli</taxon>
        <taxon>Bacillales</taxon>
        <taxon>Paenibacillaceae</taxon>
        <taxon>Paenibacillus</taxon>
    </lineage>
</organism>
<dbReference type="SUPFAM" id="SSF69572">
    <property type="entry name" value="Activating enzymes of the ubiquitin-like proteins"/>
    <property type="match status" value="1"/>
</dbReference>
<dbReference type="Proteomes" id="UP001595715">
    <property type="component" value="Unassembled WGS sequence"/>
</dbReference>
<protein>
    <submittedName>
        <fullName evidence="2">ThiF family adenylyltransferase</fullName>
    </submittedName>
</protein>
<dbReference type="RefSeq" id="WP_377718294.1">
    <property type="nucleotide sequence ID" value="NZ_JBHSAM010000020.1"/>
</dbReference>
<keyword evidence="3" id="KW-1185">Reference proteome</keyword>
<dbReference type="EMBL" id="JBHSAM010000020">
    <property type="protein sequence ID" value="MFC4099603.1"/>
    <property type="molecule type" value="Genomic_DNA"/>
</dbReference>